<keyword evidence="1" id="KW-1185">Reference proteome</keyword>
<evidence type="ECO:0000313" key="2">
    <source>
        <dbReference type="WBParaSite" id="nRc.2.0.1.t30198-RA"/>
    </source>
</evidence>
<proteinExistence type="predicted"/>
<organism evidence="1 2">
    <name type="scientific">Romanomermis culicivorax</name>
    <name type="common">Nematode worm</name>
    <dbReference type="NCBI Taxonomy" id="13658"/>
    <lineage>
        <taxon>Eukaryota</taxon>
        <taxon>Metazoa</taxon>
        <taxon>Ecdysozoa</taxon>
        <taxon>Nematoda</taxon>
        <taxon>Enoplea</taxon>
        <taxon>Dorylaimia</taxon>
        <taxon>Mermithida</taxon>
        <taxon>Mermithoidea</taxon>
        <taxon>Mermithidae</taxon>
        <taxon>Romanomermis</taxon>
    </lineage>
</organism>
<accession>A0A915JVU0</accession>
<reference evidence="2" key="1">
    <citation type="submission" date="2022-11" db="UniProtKB">
        <authorList>
            <consortium name="WormBaseParasite"/>
        </authorList>
    </citation>
    <scope>IDENTIFICATION</scope>
</reference>
<sequence length="92" mass="10698">MASLNTQPDFIADLNILPTPNLNLTNQDIVQLFNDEQIMNDVAESYRATKIDYSNREIFLHFSNAFCDATRPIIHAIQRSFVDKFLFVIQQY</sequence>
<name>A0A915JVU0_ROMCU</name>
<protein>
    <submittedName>
        <fullName evidence="2">Uncharacterized protein</fullName>
    </submittedName>
</protein>
<evidence type="ECO:0000313" key="1">
    <source>
        <dbReference type="Proteomes" id="UP000887565"/>
    </source>
</evidence>
<dbReference type="WBParaSite" id="nRc.2.0.1.t30198-RA">
    <property type="protein sequence ID" value="nRc.2.0.1.t30198-RA"/>
    <property type="gene ID" value="nRc.2.0.1.g30198"/>
</dbReference>
<dbReference type="Proteomes" id="UP000887565">
    <property type="component" value="Unplaced"/>
</dbReference>
<dbReference type="AlphaFoldDB" id="A0A915JVU0"/>